<sequence>MSNVKEGDWVLLYYNERKNYVVRVEKGKTFHSTHGSIDLSSLIGVPYGSYVETNIGEKLLVTKTSFMERLEGLQRTTQVIYPKDLGYILLASGVGPGSVVVEAGTGTGFLTATLAWYVRPSGRVYTYEIRKDFYQQALKNFELLGVLPYITAKNRDIRDGIEEEDVDAVLLDLPSPWEIIHEAYAKLTHGGSLTVFVPTLTQVEKTLRSLRSSDFKLIEVSESIQRKYQVTPGELRPLTLGVMHTGYIIRARKP</sequence>
<dbReference type="GO" id="GO:0031515">
    <property type="term" value="C:tRNA (m1A) methyltransferase complex"/>
    <property type="evidence" value="ECO:0007669"/>
    <property type="project" value="InterPro"/>
</dbReference>
<dbReference type="PROSITE" id="PS51620">
    <property type="entry name" value="SAM_TRM61"/>
    <property type="match status" value="1"/>
</dbReference>
<feature type="domain" description="tRNA (adenine(58)-N(1))-methyltransferase catalytic subunit TRM61 C-terminal" evidence="6">
    <location>
        <begin position="73"/>
        <end position="239"/>
    </location>
</feature>
<evidence type="ECO:0000256" key="2">
    <source>
        <dbReference type="ARBA" id="ARBA00022679"/>
    </source>
</evidence>
<dbReference type="InterPro" id="IPR014816">
    <property type="entry name" value="tRNA_MeTrfase_Gcd14"/>
</dbReference>
<evidence type="ECO:0000259" key="6">
    <source>
        <dbReference type="Pfam" id="PF08704"/>
    </source>
</evidence>
<evidence type="ECO:0000313" key="7">
    <source>
        <dbReference type="EMBL" id="AKG39006.1"/>
    </source>
</evidence>
<dbReference type="KEGG" id="thf:MA03_06785"/>
<organism evidence="7 8">
    <name type="scientific">Infirmifilum uzonense</name>
    <dbReference type="NCBI Taxonomy" id="1550241"/>
    <lineage>
        <taxon>Archaea</taxon>
        <taxon>Thermoproteota</taxon>
        <taxon>Thermoprotei</taxon>
        <taxon>Thermofilales</taxon>
        <taxon>Thermofilaceae</taxon>
        <taxon>Infirmifilum</taxon>
    </lineage>
</organism>
<accession>A0A0F7CL92</accession>
<feature type="binding site" evidence="5">
    <location>
        <position position="128"/>
    </location>
    <ligand>
        <name>S-adenosyl-L-methionine</name>
        <dbReference type="ChEBI" id="CHEBI:59789"/>
    </ligand>
</feature>
<dbReference type="CDD" id="cd02440">
    <property type="entry name" value="AdoMet_MTases"/>
    <property type="match status" value="1"/>
</dbReference>
<dbReference type="Gene3D" id="3.10.330.20">
    <property type="match status" value="1"/>
</dbReference>
<protein>
    <recommendedName>
        <fullName evidence="6">tRNA (adenine(58)-N(1))-methyltransferase catalytic subunit TRM61 C-terminal domain-containing protein</fullName>
    </recommendedName>
</protein>
<feature type="binding site" evidence="5">
    <location>
        <position position="172"/>
    </location>
    <ligand>
        <name>S-adenosyl-L-methionine</name>
        <dbReference type="ChEBI" id="CHEBI:59789"/>
    </ligand>
</feature>
<dbReference type="InterPro" id="IPR029063">
    <property type="entry name" value="SAM-dependent_MTases_sf"/>
</dbReference>
<dbReference type="GeneID" id="25401922"/>
<dbReference type="PANTHER" id="PTHR12133">
    <property type="entry name" value="TRNA (ADENINE(58)-N(1))-METHYLTRANSFERASE"/>
    <property type="match status" value="1"/>
</dbReference>
<dbReference type="SUPFAM" id="SSF53335">
    <property type="entry name" value="S-adenosyl-L-methionine-dependent methyltransferases"/>
    <property type="match status" value="1"/>
</dbReference>
<dbReference type="PATRIC" id="fig|1550241.5.peg.1410"/>
<dbReference type="PIRSF" id="PIRSF017269">
    <property type="entry name" value="GCD14"/>
    <property type="match status" value="1"/>
</dbReference>
<keyword evidence="3 5" id="KW-0949">S-adenosyl-L-methionine</keyword>
<evidence type="ECO:0000313" key="8">
    <source>
        <dbReference type="Proteomes" id="UP000067434"/>
    </source>
</evidence>
<reference evidence="7 8" key="1">
    <citation type="journal article" date="2015" name="Stand. Genomic Sci.">
        <title>Complete genome sequence of and proposal of Thermofilum uzonense sp. nov. a novel hyperthermophilic crenarchaeon and emended description of the genus Thermofilum.</title>
        <authorList>
            <person name="Toshchakov S.V."/>
            <person name="Korzhenkov A.A."/>
            <person name="Samarov N.I."/>
            <person name="Mazunin I.O."/>
            <person name="Mozhey O.I."/>
            <person name="Shmyr I.S."/>
            <person name="Derbikova K.S."/>
            <person name="Taranov E.A."/>
            <person name="Dominova I.N."/>
            <person name="Bonch-Osmolovskaya E.A."/>
            <person name="Patrushev M.V."/>
            <person name="Podosokorskaya O.A."/>
            <person name="Kublanov I.V."/>
        </authorList>
    </citation>
    <scope>NUCLEOTIDE SEQUENCE [LARGE SCALE GENOMIC DNA]</scope>
    <source>
        <strain evidence="7 8">1807-2</strain>
    </source>
</reference>
<dbReference type="GO" id="GO:0160107">
    <property type="term" value="F:tRNA (adenine(58)-N1)-methyltransferase activity"/>
    <property type="evidence" value="ECO:0007669"/>
    <property type="project" value="InterPro"/>
</dbReference>
<gene>
    <name evidence="7" type="ORF">MA03_06785</name>
</gene>
<dbReference type="Pfam" id="PF14801">
    <property type="entry name" value="TrmI-like_N"/>
    <property type="match status" value="1"/>
</dbReference>
<dbReference type="GO" id="GO:0030488">
    <property type="term" value="P:tRNA methylation"/>
    <property type="evidence" value="ECO:0007669"/>
    <property type="project" value="InterPro"/>
</dbReference>
<dbReference type="EMBL" id="CP009961">
    <property type="protein sequence ID" value="AKG39006.1"/>
    <property type="molecule type" value="Genomic_DNA"/>
</dbReference>
<evidence type="ECO:0000256" key="1">
    <source>
        <dbReference type="ARBA" id="ARBA00022603"/>
    </source>
</evidence>
<dbReference type="PANTHER" id="PTHR12133:SF1">
    <property type="entry name" value="TRNA (ADENINE(58)-N(1))-METHYLTRANSFERASE, MITOCHONDRIAL"/>
    <property type="match status" value="1"/>
</dbReference>
<keyword evidence="8" id="KW-1185">Reference proteome</keyword>
<dbReference type="STRING" id="1550241.MA03_06785"/>
<dbReference type="Pfam" id="PF08704">
    <property type="entry name" value="GCD14"/>
    <property type="match status" value="1"/>
</dbReference>
<evidence type="ECO:0000256" key="3">
    <source>
        <dbReference type="ARBA" id="ARBA00022691"/>
    </source>
</evidence>
<dbReference type="OrthoDB" id="30774at2157"/>
<dbReference type="InterPro" id="IPR049470">
    <property type="entry name" value="TRM61_C"/>
</dbReference>
<keyword evidence="1" id="KW-0489">Methyltransferase</keyword>
<dbReference type="HOGENOM" id="CLU_025402_0_1_2"/>
<dbReference type="RefSeq" id="WP_052884532.1">
    <property type="nucleotide sequence ID" value="NZ_CP009961.1"/>
</dbReference>
<proteinExistence type="predicted"/>
<dbReference type="Proteomes" id="UP000067434">
    <property type="component" value="Chromosome"/>
</dbReference>
<feature type="binding site" evidence="5">
    <location>
        <position position="156"/>
    </location>
    <ligand>
        <name>S-adenosyl-L-methionine</name>
        <dbReference type="ChEBI" id="CHEBI:59789"/>
    </ligand>
</feature>
<dbReference type="Gene3D" id="3.40.50.150">
    <property type="entry name" value="Vaccinia Virus protein VP39"/>
    <property type="match status" value="1"/>
</dbReference>
<keyword evidence="4" id="KW-0819">tRNA processing</keyword>
<evidence type="ECO:0000256" key="5">
    <source>
        <dbReference type="PIRSR" id="PIRSR017269-1"/>
    </source>
</evidence>
<dbReference type="AlphaFoldDB" id="A0A0F7CL92"/>
<keyword evidence="2" id="KW-0808">Transferase</keyword>
<evidence type="ECO:0000256" key="4">
    <source>
        <dbReference type="ARBA" id="ARBA00022694"/>
    </source>
</evidence>
<name>A0A0F7CL92_9CREN</name>